<dbReference type="PROSITE" id="PS51257">
    <property type="entry name" value="PROKAR_LIPOPROTEIN"/>
    <property type="match status" value="1"/>
</dbReference>
<sequence>MDRPHALSALLACLLFAGCSEPPRRDDHTHVRANHALGQQIVACDDDSRADIAFLDNGLRMAVTWLPRRGTEWLIAPRTGAAFQGARTRATIAGGTIAFQRDTGFLRLCHRID</sequence>
<comment type="caution">
    <text evidence="1">The sequence shown here is derived from an EMBL/GenBank/DDBJ whole genome shotgun (WGS) entry which is preliminary data.</text>
</comment>
<protein>
    <recommendedName>
        <fullName evidence="3">C-type lysozyme inhibitor domain-containing protein</fullName>
    </recommendedName>
</protein>
<dbReference type="AlphaFoldDB" id="A0AAW3TX34"/>
<proteinExistence type="predicted"/>
<evidence type="ECO:0008006" key="3">
    <source>
        <dbReference type="Google" id="ProtNLM"/>
    </source>
</evidence>
<gene>
    <name evidence="1" type="ORF">GGR47_003537</name>
</gene>
<evidence type="ECO:0000313" key="2">
    <source>
        <dbReference type="Proteomes" id="UP000528945"/>
    </source>
</evidence>
<dbReference type="EMBL" id="JACIDB010000013">
    <property type="protein sequence ID" value="MBB3877269.1"/>
    <property type="molecule type" value="Genomic_DNA"/>
</dbReference>
<name>A0AAW3TX34_9SPHN</name>
<reference evidence="1 2" key="1">
    <citation type="submission" date="2020-08" db="EMBL/GenBank/DDBJ databases">
        <title>Genomic Encyclopedia of Type Strains, Phase IV (KMG-IV): sequencing the most valuable type-strain genomes for metagenomic binning, comparative biology and taxonomic classification.</title>
        <authorList>
            <person name="Goeker M."/>
        </authorList>
    </citation>
    <scope>NUCLEOTIDE SEQUENCE [LARGE SCALE GENOMIC DNA]</scope>
    <source>
        <strain evidence="1 2">DSM 15581</strain>
    </source>
</reference>
<accession>A0AAW3TX34</accession>
<evidence type="ECO:0000313" key="1">
    <source>
        <dbReference type="EMBL" id="MBB3877269.1"/>
    </source>
</evidence>
<organism evidence="1 2">
    <name type="scientific">Sphingomonas aquatilis</name>
    <dbReference type="NCBI Taxonomy" id="93063"/>
    <lineage>
        <taxon>Bacteria</taxon>
        <taxon>Pseudomonadati</taxon>
        <taxon>Pseudomonadota</taxon>
        <taxon>Alphaproteobacteria</taxon>
        <taxon>Sphingomonadales</taxon>
        <taxon>Sphingomonadaceae</taxon>
        <taxon>Sphingomonas</taxon>
    </lineage>
</organism>
<keyword evidence="2" id="KW-1185">Reference proteome</keyword>
<dbReference type="Proteomes" id="UP000528945">
    <property type="component" value="Unassembled WGS sequence"/>
</dbReference>